<sequence length="365" mass="41208">MAGVGIDDIYSREDGPDKTKVQEENTALLLEIAQLCNRPDRKTPEVLFLLGATGVGKSAMVNTIIKALCGKYFPKAKTGHGLAATKTLTLQWFKHCGIEKFELQDLQNDAFRKCLDKLPTIIDAAGKGNENSAEFREILEMVFGGFIPPGTSVAFLQDQQAEQGVGCLKRLYTSPREEWKVTKVVFVACCTQALPTQLVECLNDVLKTYDRKTGLSKFDIDVFVAITKFDLVEEQSSFEIDSQEDKKITMKDFLAREREVATHFSIDGSLKHNSIRWVSYVDGHSEDNPFIENIALRFVRQMMQPGRSKHQEENEPSPVVTTRVEMARHAERWVNETNVDVKQVLIFLFVAIFIAFLYKILSKSV</sequence>
<organism evidence="3 4">
    <name type="scientific">Dreissena polymorpha</name>
    <name type="common">Zebra mussel</name>
    <name type="synonym">Mytilus polymorpha</name>
    <dbReference type="NCBI Taxonomy" id="45954"/>
    <lineage>
        <taxon>Eukaryota</taxon>
        <taxon>Metazoa</taxon>
        <taxon>Spiralia</taxon>
        <taxon>Lophotrochozoa</taxon>
        <taxon>Mollusca</taxon>
        <taxon>Bivalvia</taxon>
        <taxon>Autobranchia</taxon>
        <taxon>Heteroconchia</taxon>
        <taxon>Euheterodonta</taxon>
        <taxon>Imparidentia</taxon>
        <taxon>Neoheterodontei</taxon>
        <taxon>Myida</taxon>
        <taxon>Dreissenoidea</taxon>
        <taxon>Dreissenidae</taxon>
        <taxon>Dreissena</taxon>
    </lineage>
</organism>
<feature type="region of interest" description="Disordered" evidence="1">
    <location>
        <begin position="1"/>
        <end position="20"/>
    </location>
</feature>
<keyword evidence="2" id="KW-0472">Membrane</keyword>
<reference evidence="3" key="1">
    <citation type="journal article" date="2019" name="bioRxiv">
        <title>The Genome of the Zebra Mussel, Dreissena polymorpha: A Resource for Invasive Species Research.</title>
        <authorList>
            <person name="McCartney M.A."/>
            <person name="Auch B."/>
            <person name="Kono T."/>
            <person name="Mallez S."/>
            <person name="Zhang Y."/>
            <person name="Obille A."/>
            <person name="Becker A."/>
            <person name="Abrahante J.E."/>
            <person name="Garbe J."/>
            <person name="Badalamenti J.P."/>
            <person name="Herman A."/>
            <person name="Mangelson H."/>
            <person name="Liachko I."/>
            <person name="Sullivan S."/>
            <person name="Sone E.D."/>
            <person name="Koren S."/>
            <person name="Silverstein K.A.T."/>
            <person name="Beckman K.B."/>
            <person name="Gohl D.M."/>
        </authorList>
    </citation>
    <scope>NUCLEOTIDE SEQUENCE</scope>
    <source>
        <strain evidence="3">Duluth1</strain>
        <tissue evidence="3">Whole animal</tissue>
    </source>
</reference>
<evidence type="ECO:0008006" key="5">
    <source>
        <dbReference type="Google" id="ProtNLM"/>
    </source>
</evidence>
<dbReference type="InterPro" id="IPR027417">
    <property type="entry name" value="P-loop_NTPase"/>
</dbReference>
<dbReference type="SUPFAM" id="SSF52540">
    <property type="entry name" value="P-loop containing nucleoside triphosphate hydrolases"/>
    <property type="match status" value="1"/>
</dbReference>
<evidence type="ECO:0000313" key="4">
    <source>
        <dbReference type="Proteomes" id="UP000828390"/>
    </source>
</evidence>
<evidence type="ECO:0000256" key="1">
    <source>
        <dbReference type="SAM" id="MobiDB-lite"/>
    </source>
</evidence>
<feature type="compositionally biased region" description="Basic and acidic residues" evidence="1">
    <location>
        <begin position="9"/>
        <end position="20"/>
    </location>
</feature>
<protein>
    <recommendedName>
        <fullName evidence="5">G domain-containing protein</fullName>
    </recommendedName>
</protein>
<evidence type="ECO:0000256" key="2">
    <source>
        <dbReference type="SAM" id="Phobius"/>
    </source>
</evidence>
<dbReference type="Proteomes" id="UP000828390">
    <property type="component" value="Unassembled WGS sequence"/>
</dbReference>
<name>A0A9D4FNP0_DREPO</name>
<dbReference type="EMBL" id="JAIWYP010000007">
    <property type="protein sequence ID" value="KAH3800518.1"/>
    <property type="molecule type" value="Genomic_DNA"/>
</dbReference>
<keyword evidence="4" id="KW-1185">Reference proteome</keyword>
<comment type="caution">
    <text evidence="3">The sequence shown here is derived from an EMBL/GenBank/DDBJ whole genome shotgun (WGS) entry which is preliminary data.</text>
</comment>
<accession>A0A9D4FNP0</accession>
<proteinExistence type="predicted"/>
<feature type="transmembrane region" description="Helical" evidence="2">
    <location>
        <begin position="344"/>
        <end position="361"/>
    </location>
</feature>
<gene>
    <name evidence="3" type="ORF">DPMN_154151</name>
</gene>
<keyword evidence="2" id="KW-0812">Transmembrane</keyword>
<keyword evidence="2" id="KW-1133">Transmembrane helix</keyword>
<evidence type="ECO:0000313" key="3">
    <source>
        <dbReference type="EMBL" id="KAH3800518.1"/>
    </source>
</evidence>
<dbReference type="Gene3D" id="3.40.50.300">
    <property type="entry name" value="P-loop containing nucleotide triphosphate hydrolases"/>
    <property type="match status" value="1"/>
</dbReference>
<reference evidence="3" key="2">
    <citation type="submission" date="2020-11" db="EMBL/GenBank/DDBJ databases">
        <authorList>
            <person name="McCartney M.A."/>
            <person name="Auch B."/>
            <person name="Kono T."/>
            <person name="Mallez S."/>
            <person name="Becker A."/>
            <person name="Gohl D.M."/>
            <person name="Silverstein K.A.T."/>
            <person name="Koren S."/>
            <person name="Bechman K.B."/>
            <person name="Herman A."/>
            <person name="Abrahante J.E."/>
            <person name="Garbe J."/>
        </authorList>
    </citation>
    <scope>NUCLEOTIDE SEQUENCE</scope>
    <source>
        <strain evidence="3">Duluth1</strain>
        <tissue evidence="3">Whole animal</tissue>
    </source>
</reference>
<dbReference type="AlphaFoldDB" id="A0A9D4FNP0"/>